<accession>A0AAD5L0N9</accession>
<dbReference type="PANTHER" id="PTHR11610:SF173">
    <property type="entry name" value="LIPASE DOMAIN-CONTAINING PROTEIN-RELATED"/>
    <property type="match status" value="1"/>
</dbReference>
<dbReference type="EMBL" id="WJBH02000002">
    <property type="protein sequence ID" value="KAI9562777.1"/>
    <property type="molecule type" value="Genomic_DNA"/>
</dbReference>
<dbReference type="SUPFAM" id="SSF53474">
    <property type="entry name" value="alpha/beta-Hydrolases"/>
    <property type="match status" value="1"/>
</dbReference>
<protein>
    <submittedName>
        <fullName evidence="7">Lipoxygese-like protein</fullName>
    </submittedName>
</protein>
<keyword evidence="5" id="KW-0732">Signal</keyword>
<evidence type="ECO:0000256" key="5">
    <source>
        <dbReference type="SAM" id="SignalP"/>
    </source>
</evidence>
<evidence type="ECO:0000259" key="6">
    <source>
        <dbReference type="Pfam" id="PF00151"/>
    </source>
</evidence>
<evidence type="ECO:0000256" key="1">
    <source>
        <dbReference type="ARBA" id="ARBA00004613"/>
    </source>
</evidence>
<dbReference type="InterPro" id="IPR000734">
    <property type="entry name" value="TAG_lipase"/>
</dbReference>
<organism evidence="7 8">
    <name type="scientific">Daphnia sinensis</name>
    <dbReference type="NCBI Taxonomy" id="1820382"/>
    <lineage>
        <taxon>Eukaryota</taxon>
        <taxon>Metazoa</taxon>
        <taxon>Ecdysozoa</taxon>
        <taxon>Arthropoda</taxon>
        <taxon>Crustacea</taxon>
        <taxon>Branchiopoda</taxon>
        <taxon>Diplostraca</taxon>
        <taxon>Cladocera</taxon>
        <taxon>Anomopoda</taxon>
        <taxon>Daphniidae</taxon>
        <taxon>Daphnia</taxon>
        <taxon>Daphnia similis group</taxon>
    </lineage>
</organism>
<comment type="similarity">
    <text evidence="2 4">Belongs to the AB hydrolase superfamily. Lipase family.</text>
</comment>
<dbReference type="Pfam" id="PF00151">
    <property type="entry name" value="Lipase"/>
    <property type="match status" value="1"/>
</dbReference>
<feature type="signal peptide" evidence="5">
    <location>
        <begin position="1"/>
        <end position="24"/>
    </location>
</feature>
<feature type="chain" id="PRO_5042014128" evidence="5">
    <location>
        <begin position="25"/>
        <end position="584"/>
    </location>
</feature>
<evidence type="ECO:0000256" key="4">
    <source>
        <dbReference type="RuleBase" id="RU004262"/>
    </source>
</evidence>
<name>A0AAD5L0N9_9CRUS</name>
<dbReference type="InterPro" id="IPR013818">
    <property type="entry name" value="Lipase"/>
</dbReference>
<dbReference type="PRINTS" id="PR00821">
    <property type="entry name" value="TAGLIPASE"/>
</dbReference>
<proteinExistence type="inferred from homology"/>
<dbReference type="FunFam" id="3.40.50.1820:FF:000033">
    <property type="entry name" value="Pancreatic triacylglycerol lipase"/>
    <property type="match status" value="1"/>
</dbReference>
<keyword evidence="8" id="KW-1185">Reference proteome</keyword>
<dbReference type="GO" id="GO:0016298">
    <property type="term" value="F:lipase activity"/>
    <property type="evidence" value="ECO:0007669"/>
    <property type="project" value="InterPro"/>
</dbReference>
<comment type="subcellular location">
    <subcellularLocation>
        <location evidence="1">Secreted</location>
    </subcellularLocation>
</comment>
<sequence>MCKFLSWFYLQSLLVLTLFREIYSLQDLRDTRILRRSSVPPGGVNNFLISCNPLLAGAGEQVGQIENLGEPNVDDHEQVLDLNQTLTATVASQPENTVCYDDLGCITRFSFADPLLWPINLLPESREKIGTHFTLHTREIPNPQPPVRISADDPPAISATTFKATRPTKFFIHGWISNGYDDITLEFIQNLLKKGDFNVICVHWGGGSSAIYFQAHANTRLVGLEIALLVNTMVKELNVKATDVHLIGHSFGAHISGYAGEKIPNLGQITGLDAAGPYYKGMPSFARLDYTDAQFVDGVHTDGGFIGIDEPVGHLDFYPNGGKIQPGCPTSEWMDLSDPLAVLSEVVSCNHMRAIHYYSSSLKDICQTVGYECSDYYSYNNGKCTSCGSDNTKCAVFGLDSIKYPSRSRFNVKLYFNTGEEYPYCIFQYIVSVQLAKPRVAKPTVIGLLRLSVIGETDNHPNFLLPITVLQHGKDHQFLLSSPCALGSIKKVFLHWKYIHSNLQDPNCYLGICNKKLYVNNVTISLLNSYPEVNNIPVTYVNCPRYPPAAISTFQSMEFSAENSCSSTVQHLNIIWNAVPWIFL</sequence>
<dbReference type="InterPro" id="IPR029058">
    <property type="entry name" value="AB_hydrolase_fold"/>
</dbReference>
<dbReference type="InterPro" id="IPR033906">
    <property type="entry name" value="Lipase_N"/>
</dbReference>
<dbReference type="Gene3D" id="3.40.50.1820">
    <property type="entry name" value="alpha/beta hydrolase"/>
    <property type="match status" value="1"/>
</dbReference>
<evidence type="ECO:0000313" key="7">
    <source>
        <dbReference type="EMBL" id="KAI9562777.1"/>
    </source>
</evidence>
<dbReference type="InterPro" id="IPR036392">
    <property type="entry name" value="PLAT/LH2_dom_sf"/>
</dbReference>
<dbReference type="PANTHER" id="PTHR11610">
    <property type="entry name" value="LIPASE"/>
    <property type="match status" value="1"/>
</dbReference>
<reference evidence="7 8" key="1">
    <citation type="submission" date="2022-05" db="EMBL/GenBank/DDBJ databases">
        <title>A multi-omics perspective on studying reproductive biology in Daphnia sinensis.</title>
        <authorList>
            <person name="Jia J."/>
        </authorList>
    </citation>
    <scope>NUCLEOTIDE SEQUENCE [LARGE SCALE GENOMIC DNA]</scope>
    <source>
        <strain evidence="7 8">WSL</strain>
    </source>
</reference>
<comment type="caution">
    <text evidence="7">The sequence shown here is derived from an EMBL/GenBank/DDBJ whole genome shotgun (WGS) entry which is preliminary data.</text>
</comment>
<dbReference type="Gene3D" id="2.60.60.20">
    <property type="entry name" value="PLAT/LH2 domain"/>
    <property type="match status" value="1"/>
</dbReference>
<keyword evidence="3" id="KW-0964">Secreted</keyword>
<dbReference type="SUPFAM" id="SSF49723">
    <property type="entry name" value="Lipase/lipooxygenase domain (PLAT/LH2 domain)"/>
    <property type="match status" value="1"/>
</dbReference>
<dbReference type="AlphaFoldDB" id="A0AAD5L0N9"/>
<evidence type="ECO:0000256" key="2">
    <source>
        <dbReference type="ARBA" id="ARBA00010701"/>
    </source>
</evidence>
<dbReference type="CDD" id="cd00707">
    <property type="entry name" value="Pancreat_lipase_like"/>
    <property type="match status" value="1"/>
</dbReference>
<dbReference type="GO" id="GO:0016042">
    <property type="term" value="P:lipid catabolic process"/>
    <property type="evidence" value="ECO:0007669"/>
    <property type="project" value="TreeGrafter"/>
</dbReference>
<evidence type="ECO:0000256" key="3">
    <source>
        <dbReference type="ARBA" id="ARBA00022525"/>
    </source>
</evidence>
<evidence type="ECO:0000313" key="8">
    <source>
        <dbReference type="Proteomes" id="UP000820818"/>
    </source>
</evidence>
<feature type="domain" description="Lipase" evidence="6">
    <location>
        <begin position="98"/>
        <end position="424"/>
    </location>
</feature>
<dbReference type="Proteomes" id="UP000820818">
    <property type="component" value="Linkage Group LG2"/>
</dbReference>
<dbReference type="GO" id="GO:0005615">
    <property type="term" value="C:extracellular space"/>
    <property type="evidence" value="ECO:0007669"/>
    <property type="project" value="TreeGrafter"/>
</dbReference>
<gene>
    <name evidence="7" type="ORF">GHT06_010232</name>
</gene>